<protein>
    <recommendedName>
        <fullName evidence="1">Phage tail fibre protein N-terminal domain-containing protein</fullName>
    </recommendedName>
</protein>
<keyword evidence="3" id="KW-1185">Reference proteome</keyword>
<dbReference type="PANTHER" id="PTHR35191:SF1">
    <property type="entry name" value="PROPHAGE SIDE TAIL FIBER PROTEIN HOMOLOG STFQ-RELATED"/>
    <property type="match status" value="1"/>
</dbReference>
<name>A0A290WU51_9BURK</name>
<dbReference type="EMBL" id="CP023422">
    <property type="protein sequence ID" value="ATD60412.1"/>
    <property type="molecule type" value="Genomic_DNA"/>
</dbReference>
<dbReference type="RefSeq" id="WP_096234513.1">
    <property type="nucleotide sequence ID" value="NZ_CP023422.1"/>
</dbReference>
<dbReference type="KEGG" id="jsv:CNX70_09630"/>
<dbReference type="SUPFAM" id="SSF52266">
    <property type="entry name" value="SGNH hydrolase"/>
    <property type="match status" value="1"/>
</dbReference>
<dbReference type="AlphaFoldDB" id="A0A290WU51"/>
<sequence>MSQEYFAILTAIGEAKDAGAKAGGAPLKFTHMVVGDGGGAATRPDARQTKLVHEVWRAQLNQLSLDPINTSQVIAECVIAEKIGGWWIREIGLLDADGDLVAVANCPPSYKPQMPEGSARTQVIRMVLIVSSAETVQLSIDPGIVMATRQFAAGAVAQKFDALAAVGGDVMVGVTERSTGDALRLTDAMARMPSRFGRIDASSFPRLFDAIRRYRYGDPAQKPIVACIFASSLGNAPTLPSIEQAPGHDFFARLRAEIDPAGLIQFDIRNYSLDGSTVSSWEAAIAGMVAAGVSPHITYLIPGMNDFATAQYNGGQGFQGFQRAFARVLYALQKIGADIVATTSMHPAVVSNPSLQSLPGDMAQVYPTAIPAPVSAAALQPPADEGLMQVDVLKNGHPITVSKRYYFGNMAIKCIAATFGVPVIDAQQYQFEQYAQQLLALGSMTAVEKANFNPGQVNHPNLTGIRGAYHRGNADACAQLGQQGAQAGRAPMLNGNFGVNLPQGVGVQFGPGLPGATWDIYPQHGDTTTPPVSVKVNTGALDGYGVKSPVEAWRIDPANGNLVSPAGIIGSAVGMPAFRATDYTGRAEVRDRLRFYNLPKGSTAAAYTLPEGMSGSFTLAAFQPGVTTAQRYRIKFIAHKGVITLEPGFPLQLSPDTEFSVAINGLTITATTKLDGTAIHLACNAW</sequence>
<reference evidence="2 3" key="1">
    <citation type="submission" date="2017-09" db="EMBL/GenBank/DDBJ databases">
        <title>Complete genome sequence of Janthinobacterium svalbardensis PAMC 27463.</title>
        <authorList>
            <person name="Cho Y.-J."/>
            <person name="Cho A."/>
            <person name="Kim O.-S."/>
            <person name="Lee J.-I."/>
        </authorList>
    </citation>
    <scope>NUCLEOTIDE SEQUENCE [LARGE SCALE GENOMIC DNA]</scope>
    <source>
        <strain evidence="2 3">PAMC 27463</strain>
    </source>
</reference>
<evidence type="ECO:0000313" key="3">
    <source>
        <dbReference type="Proteomes" id="UP000218437"/>
    </source>
</evidence>
<dbReference type="InterPro" id="IPR051934">
    <property type="entry name" value="Phage_Tail_Fiber_Structural"/>
</dbReference>
<accession>A0A290WU51</accession>
<feature type="domain" description="Phage tail fibre protein N-terminal" evidence="1">
    <location>
        <begin position="1"/>
        <end position="150"/>
    </location>
</feature>
<proteinExistence type="predicted"/>
<dbReference type="PANTHER" id="PTHR35191">
    <property type="entry name" value="PROPHAGE SIDE TAIL FIBER PROTEIN HOMOLOG STFQ-RELATED"/>
    <property type="match status" value="1"/>
</dbReference>
<dbReference type="Pfam" id="PF12571">
    <property type="entry name" value="Phage_tail_fib"/>
    <property type="match status" value="1"/>
</dbReference>
<organism evidence="2 3">
    <name type="scientific">Janthinobacterium svalbardensis</name>
    <dbReference type="NCBI Taxonomy" id="368607"/>
    <lineage>
        <taxon>Bacteria</taxon>
        <taxon>Pseudomonadati</taxon>
        <taxon>Pseudomonadota</taxon>
        <taxon>Betaproteobacteria</taxon>
        <taxon>Burkholderiales</taxon>
        <taxon>Oxalobacteraceae</taxon>
        <taxon>Janthinobacterium</taxon>
    </lineage>
</organism>
<dbReference type="Proteomes" id="UP000218437">
    <property type="component" value="Chromosome"/>
</dbReference>
<gene>
    <name evidence="2" type="ORF">CNX70_09630</name>
</gene>
<evidence type="ECO:0000259" key="1">
    <source>
        <dbReference type="Pfam" id="PF12571"/>
    </source>
</evidence>
<evidence type="ECO:0000313" key="2">
    <source>
        <dbReference type="EMBL" id="ATD60412.1"/>
    </source>
</evidence>
<dbReference type="InterPro" id="IPR022225">
    <property type="entry name" value="Phage_tail_fibre_N"/>
</dbReference>